<evidence type="ECO:0000256" key="2">
    <source>
        <dbReference type="ARBA" id="ARBA00022448"/>
    </source>
</evidence>
<feature type="transmembrane region" description="Helical" evidence="13">
    <location>
        <begin position="342"/>
        <end position="366"/>
    </location>
</feature>
<keyword evidence="4 13" id="KW-0410">Iron transport</keyword>
<organism evidence="15 16">
    <name type="scientific">Mangrovivirga halotolerans</name>
    <dbReference type="NCBI Taxonomy" id="2993936"/>
    <lineage>
        <taxon>Bacteria</taxon>
        <taxon>Pseudomonadati</taxon>
        <taxon>Bacteroidota</taxon>
        <taxon>Cytophagia</taxon>
        <taxon>Cytophagales</taxon>
        <taxon>Mangrovivirgaceae</taxon>
        <taxon>Mangrovivirga</taxon>
    </lineage>
</organism>
<feature type="domain" description="FeoB-type G" evidence="14">
    <location>
        <begin position="6"/>
        <end position="172"/>
    </location>
</feature>
<keyword evidence="9" id="KW-0406">Ion transport</keyword>
<comment type="similarity">
    <text evidence="13">Belongs to the TRAFAC class TrmE-Era-EngA-EngB-Septin-like GTPase superfamily. FeoB GTPase (TC 9.A.8) family.</text>
</comment>
<evidence type="ECO:0000256" key="4">
    <source>
        <dbReference type="ARBA" id="ARBA00022496"/>
    </source>
</evidence>
<feature type="transmembrane region" description="Helical" evidence="13">
    <location>
        <begin position="459"/>
        <end position="484"/>
    </location>
</feature>
<evidence type="ECO:0000256" key="12">
    <source>
        <dbReference type="NCBIfam" id="TIGR00437"/>
    </source>
</evidence>
<feature type="transmembrane region" description="Helical" evidence="13">
    <location>
        <begin position="420"/>
        <end position="447"/>
    </location>
</feature>
<reference evidence="15 16" key="1">
    <citation type="submission" date="2022-11" db="EMBL/GenBank/DDBJ databases">
        <title>The characterization of three novel Bacteroidetes species and genomic analysis of their roles in tidal elemental geochemical cycles.</title>
        <authorList>
            <person name="Ma K."/>
        </authorList>
    </citation>
    <scope>NUCLEOTIDE SEQUENCE [LARGE SCALE GENOMIC DNA]</scope>
    <source>
        <strain evidence="15 16">M17</strain>
    </source>
</reference>
<evidence type="ECO:0000256" key="6">
    <source>
        <dbReference type="ARBA" id="ARBA00022741"/>
    </source>
</evidence>
<feature type="transmembrane region" description="Helical" evidence="13">
    <location>
        <begin position="386"/>
        <end position="408"/>
    </location>
</feature>
<feature type="transmembrane region" description="Helical" evidence="13">
    <location>
        <begin position="688"/>
        <end position="708"/>
    </location>
</feature>
<keyword evidence="11 13" id="KW-0472">Membrane</keyword>
<evidence type="ECO:0000259" key="14">
    <source>
        <dbReference type="PROSITE" id="PS51711"/>
    </source>
</evidence>
<comment type="subcellular location">
    <subcellularLocation>
        <location evidence="13">Cell inner membrane</location>
        <topology evidence="13">Multi-pass membrane protein</topology>
    </subcellularLocation>
    <subcellularLocation>
        <location evidence="1">Cell membrane</location>
        <topology evidence="1">Multi-pass membrane protein</topology>
    </subcellularLocation>
</comment>
<dbReference type="InterPro" id="IPR030389">
    <property type="entry name" value="G_FEOB_dom"/>
</dbReference>
<dbReference type="InterPro" id="IPR011640">
    <property type="entry name" value="Fe2_transport_prot_B_C"/>
</dbReference>
<accession>A0ABT3RVB8</accession>
<dbReference type="PANTHER" id="PTHR43185">
    <property type="entry name" value="FERROUS IRON TRANSPORT PROTEIN B"/>
    <property type="match status" value="1"/>
</dbReference>
<keyword evidence="8 13" id="KW-0408">Iron</keyword>
<keyword evidence="10 13" id="KW-0342">GTP-binding</keyword>
<proteinExistence type="inferred from homology"/>
<keyword evidence="16" id="KW-1185">Reference proteome</keyword>
<name>A0ABT3RVB8_9BACT</name>
<keyword evidence="6" id="KW-0547">Nucleotide-binding</keyword>
<dbReference type="Pfam" id="PF02421">
    <property type="entry name" value="FeoB_N"/>
    <property type="match status" value="1"/>
</dbReference>
<dbReference type="SUPFAM" id="SSF52540">
    <property type="entry name" value="P-loop containing nucleoside triphosphate hydrolases"/>
    <property type="match status" value="1"/>
</dbReference>
<evidence type="ECO:0000256" key="8">
    <source>
        <dbReference type="ARBA" id="ARBA00023004"/>
    </source>
</evidence>
<evidence type="ECO:0000256" key="7">
    <source>
        <dbReference type="ARBA" id="ARBA00022989"/>
    </source>
</evidence>
<evidence type="ECO:0000256" key="3">
    <source>
        <dbReference type="ARBA" id="ARBA00022475"/>
    </source>
</evidence>
<dbReference type="InterPro" id="IPR006073">
    <property type="entry name" value="GTP-bd"/>
</dbReference>
<keyword evidence="3" id="KW-1003">Cell membrane</keyword>
<comment type="caution">
    <text evidence="15">The sequence shown here is derived from an EMBL/GenBank/DDBJ whole genome shotgun (WGS) entry which is preliminary data.</text>
</comment>
<evidence type="ECO:0000256" key="9">
    <source>
        <dbReference type="ARBA" id="ARBA00023065"/>
    </source>
</evidence>
<evidence type="ECO:0000256" key="5">
    <source>
        <dbReference type="ARBA" id="ARBA00022692"/>
    </source>
</evidence>
<dbReference type="Gene3D" id="3.40.50.300">
    <property type="entry name" value="P-loop containing nucleotide triphosphate hydrolases"/>
    <property type="match status" value="1"/>
</dbReference>
<feature type="transmembrane region" description="Helical" evidence="13">
    <location>
        <begin position="650"/>
        <end position="676"/>
    </location>
</feature>
<evidence type="ECO:0000313" key="16">
    <source>
        <dbReference type="Proteomes" id="UP001209885"/>
    </source>
</evidence>
<evidence type="ECO:0000256" key="11">
    <source>
        <dbReference type="ARBA" id="ARBA00023136"/>
    </source>
</evidence>
<dbReference type="RefSeq" id="WP_266058310.1">
    <property type="nucleotide sequence ID" value="NZ_JAPFQN010000011.1"/>
</dbReference>
<evidence type="ECO:0000256" key="1">
    <source>
        <dbReference type="ARBA" id="ARBA00004651"/>
    </source>
</evidence>
<dbReference type="EMBL" id="JAPFQN010000011">
    <property type="protein sequence ID" value="MCX2745712.1"/>
    <property type="molecule type" value="Genomic_DNA"/>
</dbReference>
<dbReference type="PANTHER" id="PTHR43185:SF1">
    <property type="entry name" value="FE(2+) TRANSPORTER FEOB"/>
    <property type="match status" value="1"/>
</dbReference>
<keyword evidence="5 13" id="KW-0812">Transmembrane</keyword>
<keyword evidence="7 13" id="KW-1133">Transmembrane helix</keyword>
<dbReference type="InterPro" id="IPR027417">
    <property type="entry name" value="P-loop_NTPase"/>
</dbReference>
<dbReference type="Proteomes" id="UP001209885">
    <property type="component" value="Unassembled WGS sequence"/>
</dbReference>
<feature type="transmembrane region" description="Helical" evidence="13">
    <location>
        <begin position="286"/>
        <end position="307"/>
    </location>
</feature>
<dbReference type="Pfam" id="PF07664">
    <property type="entry name" value="FeoB_C"/>
    <property type="match status" value="1"/>
</dbReference>
<feature type="transmembrane region" description="Helical" evidence="13">
    <location>
        <begin position="518"/>
        <end position="539"/>
    </location>
</feature>
<sequence>MSDNNLPTLALLGNPNCGKSSIFNILTGLRQKVGNFPGVTVDKKVGITKLADQSVKVIDFPGTYSLYPTSKDESIIINTFSNPSDQNYPDVVVYVADVTKLEPQMLLLTQILDLNLPVVLALNMTDLAEETNLTFDEEKLRQELGIPVVAVSGRREENFDKLKEAVFQVYQGINHLDQSHNAFYKLSENEKHIAKEINSVIGSENDYRSLIVAHHYSDLNYLDGSQKSQIEEIVNKFDYNELRGQIDETMARYNRFTPIVKSAVRKSNEEARSFTDKVDRILTHKIAGPIIFFGLMFLVFHAIFSWSSYPMDGIEWMFAEAGTFLKSNLPDAWYTSLLADGVISGLGGVLVFIPQIAILFLLISLLEEIGYMSRAVFMFDNIMQKFGLNGRSIVALISGGACAVPAVMATRTISNWKERLITIMVTPLISCSARIPVYTLLIAFAVPPIMIGGFINAQALMFMGLYLLGIIGALLSAVIFKLILKTEEHSFLMIELPPYRKPNIKNVLLTVREKVEAFIFQAGKVIMIISIILWFLASYGPGQQMEQAREEAIELAQKRDLNEDETEDLIASKQIENSYAGFFGKAIEPTIEPLGFNWQIGIAIITSFAAREVFVGTMATIYSIASKEDDEVTIRNKLVKATDPETGEKVYTVATSVSLLLFYVFAMQCMSTLAVVKRETKSWKWPTIQFFFMGAMAYLSSLIAYQLLS</sequence>
<dbReference type="InterPro" id="IPR011642">
    <property type="entry name" value="Gate_dom"/>
</dbReference>
<evidence type="ECO:0000256" key="10">
    <source>
        <dbReference type="ARBA" id="ARBA00023134"/>
    </source>
</evidence>
<dbReference type="PROSITE" id="PS51711">
    <property type="entry name" value="G_FEOB"/>
    <property type="match status" value="1"/>
</dbReference>
<dbReference type="PRINTS" id="PR00326">
    <property type="entry name" value="GTP1OBG"/>
</dbReference>
<dbReference type="Pfam" id="PF07670">
    <property type="entry name" value="Gate"/>
    <property type="match status" value="2"/>
</dbReference>
<dbReference type="InterPro" id="IPR003373">
    <property type="entry name" value="Fe2_transport_prot-B"/>
</dbReference>
<gene>
    <name evidence="15" type="primary">feoB</name>
    <name evidence="15" type="ORF">OO013_17650</name>
</gene>
<evidence type="ECO:0000256" key="13">
    <source>
        <dbReference type="RuleBase" id="RU362098"/>
    </source>
</evidence>
<dbReference type="InterPro" id="IPR050860">
    <property type="entry name" value="FeoB_GTPase"/>
</dbReference>
<evidence type="ECO:0000313" key="15">
    <source>
        <dbReference type="EMBL" id="MCX2745712.1"/>
    </source>
</evidence>
<comment type="function">
    <text evidence="13">Probable transporter of a GTP-driven Fe(2+) uptake system.</text>
</comment>
<dbReference type="NCBIfam" id="TIGR00437">
    <property type="entry name" value="feoB"/>
    <property type="match status" value="1"/>
</dbReference>
<dbReference type="CDD" id="cd01879">
    <property type="entry name" value="FeoB"/>
    <property type="match status" value="1"/>
</dbReference>
<protein>
    <recommendedName>
        <fullName evidence="12 13">Ferrous iron transport protein B</fullName>
    </recommendedName>
</protein>
<keyword evidence="2 13" id="KW-0813">Transport</keyword>